<protein>
    <submittedName>
        <fullName evidence="3">WW domain-containing protein</fullName>
    </submittedName>
</protein>
<feature type="compositionally biased region" description="Acidic residues" evidence="1">
    <location>
        <begin position="68"/>
        <end position="80"/>
    </location>
</feature>
<accession>A0A0N5A8U4</accession>
<feature type="compositionally biased region" description="Basic and acidic residues" evidence="1">
    <location>
        <begin position="153"/>
        <end position="189"/>
    </location>
</feature>
<evidence type="ECO:0000313" key="3">
    <source>
        <dbReference type="WBParaSite" id="SMUV_0000050501-mRNA-1"/>
    </source>
</evidence>
<keyword evidence="2" id="KW-1185">Reference proteome</keyword>
<feature type="compositionally biased region" description="Basic and acidic residues" evidence="1">
    <location>
        <begin position="102"/>
        <end position="115"/>
    </location>
</feature>
<feature type="compositionally biased region" description="Polar residues" evidence="1">
    <location>
        <begin position="403"/>
        <end position="415"/>
    </location>
</feature>
<feature type="compositionally biased region" description="Polar residues" evidence="1">
    <location>
        <begin position="787"/>
        <end position="798"/>
    </location>
</feature>
<feature type="compositionally biased region" description="Low complexity" evidence="1">
    <location>
        <begin position="769"/>
        <end position="786"/>
    </location>
</feature>
<feature type="compositionally biased region" description="Polar residues" evidence="1">
    <location>
        <begin position="576"/>
        <end position="587"/>
    </location>
</feature>
<feature type="region of interest" description="Disordered" evidence="1">
    <location>
        <begin position="765"/>
        <end position="798"/>
    </location>
</feature>
<organism evidence="2 3">
    <name type="scientific">Syphacia muris</name>
    <dbReference type="NCBI Taxonomy" id="451379"/>
    <lineage>
        <taxon>Eukaryota</taxon>
        <taxon>Metazoa</taxon>
        <taxon>Ecdysozoa</taxon>
        <taxon>Nematoda</taxon>
        <taxon>Chromadorea</taxon>
        <taxon>Rhabditida</taxon>
        <taxon>Spirurina</taxon>
        <taxon>Oxyuridomorpha</taxon>
        <taxon>Oxyuroidea</taxon>
        <taxon>Oxyuridae</taxon>
        <taxon>Syphacia</taxon>
    </lineage>
</organism>
<dbReference type="WBParaSite" id="SMUV_0000050501-mRNA-1">
    <property type="protein sequence ID" value="SMUV_0000050501-mRNA-1"/>
    <property type="gene ID" value="SMUV_0000050501"/>
</dbReference>
<name>A0A0N5A8U4_9BILA</name>
<dbReference type="Proteomes" id="UP000046393">
    <property type="component" value="Unplaced"/>
</dbReference>
<feature type="region of interest" description="Disordered" evidence="1">
    <location>
        <begin position="394"/>
        <end position="452"/>
    </location>
</feature>
<feature type="compositionally biased region" description="Polar residues" evidence="1">
    <location>
        <begin position="22"/>
        <end position="47"/>
    </location>
</feature>
<feature type="compositionally biased region" description="Basic and acidic residues" evidence="1">
    <location>
        <begin position="130"/>
        <end position="143"/>
    </location>
</feature>
<dbReference type="AlphaFoldDB" id="A0A0N5A8U4"/>
<feature type="compositionally biased region" description="Low complexity" evidence="1">
    <location>
        <begin position="416"/>
        <end position="432"/>
    </location>
</feature>
<evidence type="ECO:0000256" key="1">
    <source>
        <dbReference type="SAM" id="MobiDB-lite"/>
    </source>
</evidence>
<sequence>MIIAGESNSLLVSNMTTEVLNESNEVSKQNAEGSITTEVEPSQVMDTTEQEDGEVSDASSVVGKDDGEILEQEEVENEEQVMDKVQAKEEDDDFAEVGSLPKIEDDNEKKLEKTKSIKFRTKSKGLIESPVHDRKDREKKDRQTPVLGRTSSPKKDNDEDRRQRKRRWEEHLPEERFSPRGDTRQRYVRDPSLSPGSHKFSEPQRLIDNPSTLRQRVEKVANITEPEVTALTDSELRSMIMRTCELEKEQIRIYSGRIKQIEVLHSFFKTAKEDIDRLFALIPSQMRPDIVHVPGYTSSVNRREESPAVAVSSTNINGLSSQQGGGSIRGVGMNTRLPIPNPYVAPPGISPLTGISQPSNLTSVHHNILPPHNIPPPNIRPLSGIPSMGGMMPPPNIVAPSVPVSQQSGASLNAQSASNVSVPSSSGSDVRVGTGNVAPSTSQPSQDQTANPRTTFLVAPSLLNRGQSSGYGTNPASSDAVQSSSSVPQSYLNVPPPTSAMPPAQYASHTGNVSAPPYNQVGSDGLSAAPGLPNLSKPPPIFPTLQPDFSIPPPSSTAGSSSVVSGTPSMTVTSTNRNVQTNLTTSLPPGASSPVRNPRKSPIPAASTMPPVNLSVPPPMFNLPPPRTAVQFTGPPPTTGLLNLSRPPPAPQGTVPNLVPGPVPNMNMAIPPSINLSNTSLTAPPNLSRPPPNLSFPPPSIRPNTNIGTTRQVISLTSNATPPIAPTPPIPRMTVPPPTIASMSVPPPSTATKKITPIELTSVPSTLGTPPSTFQSFASPSQQQQAGHFTNRTPSQSSVNVEVRGYFSVVV</sequence>
<evidence type="ECO:0000313" key="2">
    <source>
        <dbReference type="Proteomes" id="UP000046393"/>
    </source>
</evidence>
<feature type="compositionally biased region" description="Low complexity" evidence="1">
    <location>
        <begin position="556"/>
        <end position="575"/>
    </location>
</feature>
<proteinExistence type="predicted"/>
<feature type="compositionally biased region" description="Polar residues" evidence="1">
    <location>
        <begin position="437"/>
        <end position="452"/>
    </location>
</feature>
<dbReference type="STRING" id="451379.A0A0N5A8U4"/>
<reference evidence="3" key="1">
    <citation type="submission" date="2017-02" db="UniProtKB">
        <authorList>
            <consortium name="WormBaseParasite"/>
        </authorList>
    </citation>
    <scope>IDENTIFICATION</scope>
</reference>
<feature type="compositionally biased region" description="Low complexity" evidence="1">
    <location>
        <begin position="475"/>
        <end position="490"/>
    </location>
</feature>
<feature type="region of interest" description="Disordered" evidence="1">
    <location>
        <begin position="464"/>
        <end position="599"/>
    </location>
</feature>
<feature type="compositionally biased region" description="Polar residues" evidence="1">
    <location>
        <begin position="464"/>
        <end position="474"/>
    </location>
</feature>
<feature type="region of interest" description="Disordered" evidence="1">
    <location>
        <begin position="22"/>
        <end position="208"/>
    </location>
</feature>